<dbReference type="EMBL" id="CM029049">
    <property type="protein sequence ID" value="KAG2574126.1"/>
    <property type="molecule type" value="Genomic_DNA"/>
</dbReference>
<evidence type="ECO:0000313" key="2">
    <source>
        <dbReference type="EMBL" id="KAG2574126.1"/>
    </source>
</evidence>
<accession>A0A8T0QP78</accession>
<keyword evidence="1" id="KW-1133">Transmembrane helix</keyword>
<dbReference type="PANTHER" id="PTHR34562:SF13">
    <property type="entry name" value="OS08G0497900 PROTEIN"/>
    <property type="match status" value="1"/>
</dbReference>
<keyword evidence="1" id="KW-0472">Membrane</keyword>
<organism evidence="2 3">
    <name type="scientific">Panicum virgatum</name>
    <name type="common">Blackwell switchgrass</name>
    <dbReference type="NCBI Taxonomy" id="38727"/>
    <lineage>
        <taxon>Eukaryota</taxon>
        <taxon>Viridiplantae</taxon>
        <taxon>Streptophyta</taxon>
        <taxon>Embryophyta</taxon>
        <taxon>Tracheophyta</taxon>
        <taxon>Spermatophyta</taxon>
        <taxon>Magnoliopsida</taxon>
        <taxon>Liliopsida</taxon>
        <taxon>Poales</taxon>
        <taxon>Poaceae</taxon>
        <taxon>PACMAD clade</taxon>
        <taxon>Panicoideae</taxon>
        <taxon>Panicodae</taxon>
        <taxon>Paniceae</taxon>
        <taxon>Panicinae</taxon>
        <taxon>Panicum</taxon>
        <taxon>Panicum sect. Hiantes</taxon>
    </lineage>
</organism>
<feature type="transmembrane region" description="Helical" evidence="1">
    <location>
        <begin position="6"/>
        <end position="27"/>
    </location>
</feature>
<proteinExistence type="predicted"/>
<comment type="caution">
    <text evidence="2">The sequence shown here is derived from an EMBL/GenBank/DDBJ whole genome shotgun (WGS) entry which is preliminary data.</text>
</comment>
<gene>
    <name evidence="2" type="ORF">PVAP13_7KG303506</name>
</gene>
<reference evidence="2 3" key="1">
    <citation type="submission" date="2020-05" db="EMBL/GenBank/DDBJ databases">
        <title>WGS assembly of Panicum virgatum.</title>
        <authorList>
            <person name="Lovell J.T."/>
            <person name="Jenkins J."/>
            <person name="Shu S."/>
            <person name="Juenger T.E."/>
            <person name="Schmutz J."/>
        </authorList>
    </citation>
    <scope>NUCLEOTIDE SEQUENCE [LARGE SCALE GENOMIC DNA]</scope>
    <source>
        <strain evidence="3">cv. AP13</strain>
    </source>
</reference>
<dbReference type="Proteomes" id="UP000823388">
    <property type="component" value="Chromosome 7K"/>
</dbReference>
<evidence type="ECO:0000256" key="1">
    <source>
        <dbReference type="SAM" id="Phobius"/>
    </source>
</evidence>
<keyword evidence="3" id="KW-1185">Reference proteome</keyword>
<dbReference type="InterPro" id="IPR044696">
    <property type="entry name" value="WIP1/2/3"/>
</dbReference>
<keyword evidence="1" id="KW-0812">Transmembrane</keyword>
<name>A0A8T0QP78_PANVG</name>
<feature type="transmembrane region" description="Helical" evidence="1">
    <location>
        <begin position="39"/>
        <end position="61"/>
    </location>
</feature>
<evidence type="ECO:0000313" key="3">
    <source>
        <dbReference type="Proteomes" id="UP000823388"/>
    </source>
</evidence>
<dbReference type="PANTHER" id="PTHR34562">
    <property type="entry name" value="WPP DOMAIN-INTERACTING PROTEIN 2"/>
    <property type="match status" value="1"/>
</dbReference>
<sequence length="73" mass="8204">MYGSIAIQIIWIIGCQFTMPWDCPVVLKSRRLQLQSKTSRVSIFCFAQFVLLCIAIGTYLMQLSTSSTEVVPA</sequence>
<dbReference type="AlphaFoldDB" id="A0A8T0QP78"/>
<protein>
    <submittedName>
        <fullName evidence="2">Uncharacterized protein</fullName>
    </submittedName>
</protein>